<keyword evidence="1" id="KW-1133">Transmembrane helix</keyword>
<evidence type="ECO:0000256" key="1">
    <source>
        <dbReference type="SAM" id="Phobius"/>
    </source>
</evidence>
<feature type="transmembrane region" description="Helical" evidence="1">
    <location>
        <begin position="137"/>
        <end position="157"/>
    </location>
</feature>
<feature type="transmembrane region" description="Helical" evidence="1">
    <location>
        <begin position="40"/>
        <end position="56"/>
    </location>
</feature>
<name>A0A2G9CCK6_9BURK</name>
<reference evidence="2 3" key="1">
    <citation type="submission" date="2017-11" db="EMBL/GenBank/DDBJ databases">
        <title>Draft genome sequence of Mitsuaria sp. HWN-4.</title>
        <authorList>
            <person name="Gundlapally S.R."/>
        </authorList>
    </citation>
    <scope>NUCLEOTIDE SEQUENCE [LARGE SCALE GENOMIC DNA]</scope>
    <source>
        <strain evidence="2 3">HWN-4</strain>
    </source>
</reference>
<evidence type="ECO:0008006" key="4">
    <source>
        <dbReference type="Google" id="ProtNLM"/>
    </source>
</evidence>
<keyword evidence="1" id="KW-0812">Transmembrane</keyword>
<proteinExistence type="predicted"/>
<keyword evidence="3" id="KW-1185">Reference proteome</keyword>
<dbReference type="EMBL" id="PEOG01000012">
    <property type="protein sequence ID" value="PIM54137.1"/>
    <property type="molecule type" value="Genomic_DNA"/>
</dbReference>
<feature type="transmembrane region" description="Helical" evidence="1">
    <location>
        <begin position="68"/>
        <end position="87"/>
    </location>
</feature>
<protein>
    <recommendedName>
        <fullName evidence="4">DUF1453 domain-containing protein</fullName>
    </recommendedName>
</protein>
<accession>A0A2G9CCK6</accession>
<organism evidence="2 3">
    <name type="scientific">Roseateles chitinivorans</name>
    <dbReference type="NCBI Taxonomy" id="2917965"/>
    <lineage>
        <taxon>Bacteria</taxon>
        <taxon>Pseudomonadati</taxon>
        <taxon>Pseudomonadota</taxon>
        <taxon>Betaproteobacteria</taxon>
        <taxon>Burkholderiales</taxon>
        <taxon>Sphaerotilaceae</taxon>
        <taxon>Roseateles</taxon>
    </lineage>
</organism>
<evidence type="ECO:0000313" key="3">
    <source>
        <dbReference type="Proteomes" id="UP000231501"/>
    </source>
</evidence>
<dbReference type="Proteomes" id="UP000231501">
    <property type="component" value="Unassembled WGS sequence"/>
</dbReference>
<dbReference type="Pfam" id="PF20327">
    <property type="entry name" value="DUF6622"/>
    <property type="match status" value="1"/>
</dbReference>
<dbReference type="RefSeq" id="WP_099860445.1">
    <property type="nucleotide sequence ID" value="NZ_PEOG01000012.1"/>
</dbReference>
<feature type="transmembrane region" description="Helical" evidence="1">
    <location>
        <begin position="99"/>
        <end position="117"/>
    </location>
</feature>
<evidence type="ECO:0000313" key="2">
    <source>
        <dbReference type="EMBL" id="PIM54137.1"/>
    </source>
</evidence>
<dbReference type="InterPro" id="IPR046730">
    <property type="entry name" value="DUF6622"/>
</dbReference>
<comment type="caution">
    <text evidence="2">The sequence shown here is derived from an EMBL/GenBank/DDBJ whole genome shotgun (WGS) entry which is preliminary data.</text>
</comment>
<feature type="transmembrane region" description="Helical" evidence="1">
    <location>
        <begin position="12"/>
        <end position="28"/>
    </location>
</feature>
<sequence length="173" mass="18523">MHPTPIEILSHVPKYVWVILLLITMAGLKQSRDNAMRARRLVILPALWLVFGAWGVEKSFGLDGLPGLAWLVGIGLGAGTVRALRWPGQVRYDATVRRFLVPGSWVPLGLMLGIFALKFASGMSLALHPDYAASTTYAVVSSVAFGLFSGAFLGRAINILAVRPGRGDLGVAA</sequence>
<keyword evidence="1" id="KW-0472">Membrane</keyword>
<gene>
    <name evidence="2" type="ORF">CS062_05480</name>
</gene>
<dbReference type="OrthoDB" id="3034721at2"/>
<dbReference type="AlphaFoldDB" id="A0A2G9CCK6"/>